<reference evidence="2" key="1">
    <citation type="submission" date="2022-11" db="EMBL/GenBank/DDBJ databases">
        <title>Hoeflea poritis sp. nov., isolated from scleractinian coral Porites lutea.</title>
        <authorList>
            <person name="Zhang G."/>
            <person name="Wei Q."/>
            <person name="Cai L."/>
        </authorList>
    </citation>
    <scope>NUCLEOTIDE SEQUENCE</scope>
    <source>
        <strain evidence="2">E7-10</strain>
    </source>
</reference>
<dbReference type="InterPro" id="IPR015000">
    <property type="entry name" value="EipB-like"/>
</dbReference>
<dbReference type="EMBL" id="JAPJZH010000001">
    <property type="protein sequence ID" value="MDA4843953.1"/>
    <property type="molecule type" value="Genomic_DNA"/>
</dbReference>
<name>A0ABT4VIT9_9HYPH</name>
<feature type="signal peptide" evidence="1">
    <location>
        <begin position="1"/>
        <end position="23"/>
    </location>
</feature>
<evidence type="ECO:0000313" key="3">
    <source>
        <dbReference type="Proteomes" id="UP001148313"/>
    </source>
</evidence>
<dbReference type="Pfam" id="PF08904">
    <property type="entry name" value="EipB_like"/>
    <property type="match status" value="1"/>
</dbReference>
<keyword evidence="3" id="KW-1185">Reference proteome</keyword>
<evidence type="ECO:0000313" key="2">
    <source>
        <dbReference type="EMBL" id="MDA4843953.1"/>
    </source>
</evidence>
<dbReference type="Proteomes" id="UP001148313">
    <property type="component" value="Unassembled WGS sequence"/>
</dbReference>
<feature type="chain" id="PRO_5045328204" evidence="1">
    <location>
        <begin position="24"/>
        <end position="271"/>
    </location>
</feature>
<gene>
    <name evidence="2" type="ORF">OOZ53_01265</name>
</gene>
<organism evidence="2 3">
    <name type="scientific">Hoeflea poritis</name>
    <dbReference type="NCBI Taxonomy" id="2993659"/>
    <lineage>
        <taxon>Bacteria</taxon>
        <taxon>Pseudomonadati</taxon>
        <taxon>Pseudomonadota</taxon>
        <taxon>Alphaproteobacteria</taxon>
        <taxon>Hyphomicrobiales</taxon>
        <taxon>Rhizobiaceae</taxon>
        <taxon>Hoeflea</taxon>
    </lineage>
</organism>
<evidence type="ECO:0000256" key="1">
    <source>
        <dbReference type="SAM" id="SignalP"/>
    </source>
</evidence>
<keyword evidence="1" id="KW-0732">Signal</keyword>
<protein>
    <submittedName>
        <fullName evidence="2">Cell envelope integrity EipB family protein</fullName>
    </submittedName>
</protein>
<proteinExistence type="predicted"/>
<accession>A0ABT4VIT9</accession>
<comment type="caution">
    <text evidence="2">The sequence shown here is derived from an EMBL/GenBank/DDBJ whole genome shotgun (WGS) entry which is preliminary data.</text>
</comment>
<dbReference type="RefSeq" id="WP_271087466.1">
    <property type="nucleotide sequence ID" value="NZ_JAPJZH010000001.1"/>
</dbReference>
<sequence>MRQLFGTIALLILGLVLAGKAHAGAAESLVSHRAVYDLELQDASERSGIESMFGRMVYEFNGSACSGYTVGFRFVTQVDTGNAVRLTDQQTTTYENVEEKTFRFITKSYVNQKLDLEVRGSAKADGRGTSVDLTIPRRAKLELDPAQFPTAQMISLIERAKNGERFFQSHLFDGSDEGSKVMLTTSVVGSPRVATVDEQEKDATGEFANLPTWPVTIAYFDETKKDEETPVYRISFKLYENGITRDLIMDYGEFALRGTLSSLETFDGDGC</sequence>